<dbReference type="EMBL" id="CM000128">
    <property type="protein sequence ID" value="EAY90180.1"/>
    <property type="molecule type" value="Genomic_DNA"/>
</dbReference>
<feature type="transmembrane region" description="Helical" evidence="1">
    <location>
        <begin position="88"/>
        <end position="109"/>
    </location>
</feature>
<keyword evidence="1" id="KW-1133">Transmembrane helix</keyword>
<name>A2XH70_ORYSI</name>
<protein>
    <submittedName>
        <fullName evidence="2">Uncharacterized protein</fullName>
    </submittedName>
</protein>
<dbReference type="Proteomes" id="UP000007015">
    <property type="component" value="Chromosome 3"/>
</dbReference>
<reference evidence="2 3" key="1">
    <citation type="journal article" date="2005" name="PLoS Biol.">
        <title>The genomes of Oryza sativa: a history of duplications.</title>
        <authorList>
            <person name="Yu J."/>
            <person name="Wang J."/>
            <person name="Lin W."/>
            <person name="Li S."/>
            <person name="Li H."/>
            <person name="Zhou J."/>
            <person name="Ni P."/>
            <person name="Dong W."/>
            <person name="Hu S."/>
            <person name="Zeng C."/>
            <person name="Zhang J."/>
            <person name="Zhang Y."/>
            <person name="Li R."/>
            <person name="Xu Z."/>
            <person name="Li S."/>
            <person name="Li X."/>
            <person name="Zheng H."/>
            <person name="Cong L."/>
            <person name="Lin L."/>
            <person name="Yin J."/>
            <person name="Geng J."/>
            <person name="Li G."/>
            <person name="Shi J."/>
            <person name="Liu J."/>
            <person name="Lv H."/>
            <person name="Li J."/>
            <person name="Wang J."/>
            <person name="Deng Y."/>
            <person name="Ran L."/>
            <person name="Shi X."/>
            <person name="Wang X."/>
            <person name="Wu Q."/>
            <person name="Li C."/>
            <person name="Ren X."/>
            <person name="Wang J."/>
            <person name="Wang X."/>
            <person name="Li D."/>
            <person name="Liu D."/>
            <person name="Zhang X."/>
            <person name="Ji Z."/>
            <person name="Zhao W."/>
            <person name="Sun Y."/>
            <person name="Zhang Z."/>
            <person name="Bao J."/>
            <person name="Han Y."/>
            <person name="Dong L."/>
            <person name="Ji J."/>
            <person name="Chen P."/>
            <person name="Wu S."/>
            <person name="Liu J."/>
            <person name="Xiao Y."/>
            <person name="Bu D."/>
            <person name="Tan J."/>
            <person name="Yang L."/>
            <person name="Ye C."/>
            <person name="Zhang J."/>
            <person name="Xu J."/>
            <person name="Zhou Y."/>
            <person name="Yu Y."/>
            <person name="Zhang B."/>
            <person name="Zhuang S."/>
            <person name="Wei H."/>
            <person name="Liu B."/>
            <person name="Lei M."/>
            <person name="Yu H."/>
            <person name="Li Y."/>
            <person name="Xu H."/>
            <person name="Wei S."/>
            <person name="He X."/>
            <person name="Fang L."/>
            <person name="Zhang Z."/>
            <person name="Zhang Y."/>
            <person name="Huang X."/>
            <person name="Su Z."/>
            <person name="Tong W."/>
            <person name="Li J."/>
            <person name="Tong Z."/>
            <person name="Li S."/>
            <person name="Ye J."/>
            <person name="Wang L."/>
            <person name="Fang L."/>
            <person name="Lei T."/>
            <person name="Chen C."/>
            <person name="Chen H."/>
            <person name="Xu Z."/>
            <person name="Li H."/>
            <person name="Huang H."/>
            <person name="Zhang F."/>
            <person name="Xu H."/>
            <person name="Li N."/>
            <person name="Zhao C."/>
            <person name="Li S."/>
            <person name="Dong L."/>
            <person name="Huang Y."/>
            <person name="Li L."/>
            <person name="Xi Y."/>
            <person name="Qi Q."/>
            <person name="Li W."/>
            <person name="Zhang B."/>
            <person name="Hu W."/>
            <person name="Zhang Y."/>
            <person name="Tian X."/>
            <person name="Jiao Y."/>
            <person name="Liang X."/>
            <person name="Jin J."/>
            <person name="Gao L."/>
            <person name="Zheng W."/>
            <person name="Hao B."/>
            <person name="Liu S."/>
            <person name="Wang W."/>
            <person name="Yuan L."/>
            <person name="Cao M."/>
            <person name="McDermott J."/>
            <person name="Samudrala R."/>
            <person name="Wang J."/>
            <person name="Wong G.K."/>
            <person name="Yang H."/>
        </authorList>
    </citation>
    <scope>NUCLEOTIDE SEQUENCE [LARGE SCALE GENOMIC DNA]</scope>
    <source>
        <strain evidence="3">cv. 93-11</strain>
    </source>
</reference>
<dbReference type="AlphaFoldDB" id="A2XH70"/>
<evidence type="ECO:0000313" key="3">
    <source>
        <dbReference type="Proteomes" id="UP000007015"/>
    </source>
</evidence>
<evidence type="ECO:0000256" key="1">
    <source>
        <dbReference type="SAM" id="Phobius"/>
    </source>
</evidence>
<keyword evidence="1" id="KW-0472">Membrane</keyword>
<dbReference type="HOGENOM" id="CLU_1263342_0_0_1"/>
<organism evidence="2 3">
    <name type="scientific">Oryza sativa subsp. indica</name>
    <name type="common">Rice</name>
    <dbReference type="NCBI Taxonomy" id="39946"/>
    <lineage>
        <taxon>Eukaryota</taxon>
        <taxon>Viridiplantae</taxon>
        <taxon>Streptophyta</taxon>
        <taxon>Embryophyta</taxon>
        <taxon>Tracheophyta</taxon>
        <taxon>Spermatophyta</taxon>
        <taxon>Magnoliopsida</taxon>
        <taxon>Liliopsida</taxon>
        <taxon>Poales</taxon>
        <taxon>Poaceae</taxon>
        <taxon>BOP clade</taxon>
        <taxon>Oryzoideae</taxon>
        <taxon>Oryzeae</taxon>
        <taxon>Oryzinae</taxon>
        <taxon>Oryza</taxon>
        <taxon>Oryza sativa</taxon>
    </lineage>
</organism>
<proteinExistence type="predicted"/>
<keyword evidence="1" id="KW-0812">Transmembrane</keyword>
<dbReference type="Gramene" id="BGIOSGA010663-TA">
    <property type="protein sequence ID" value="BGIOSGA010663-PA"/>
    <property type="gene ID" value="BGIOSGA010663"/>
</dbReference>
<gene>
    <name evidence="2" type="ORF">OsI_11744</name>
</gene>
<accession>A2XH70</accession>
<evidence type="ECO:0000313" key="2">
    <source>
        <dbReference type="EMBL" id="EAY90180.1"/>
    </source>
</evidence>
<sequence>MSRWTGGSVWIWWWIGTGGSGWYGGIPCPPKPHCRGSQHGAAAPEIRCPGGGRASTTGAAGRMPMVARRRRRSLGRRCECGCSSPSPLFVLFLLPIIPILVLPTTVLAVQLPVSSSPKREQYKLRSASLQPPLEEHRLGSALENGLVAWGRPPWWARGWGVARVGSMGAITRVRRTGGEEGDMGRGRGGFGTTLEIGRNNRWWYREMRGGNGETMASKQ</sequence>
<keyword evidence="3" id="KW-1185">Reference proteome</keyword>